<name>A0ABY1R9R1_9MICO</name>
<gene>
    <name evidence="1" type="ORF">SAMN06295909_0130</name>
</gene>
<protein>
    <submittedName>
        <fullName evidence="1">Uncharacterized protein</fullName>
    </submittedName>
</protein>
<sequence>MSLLHEGFIEDVRDADKVVLSSEELTQTRARKRSILARVAHENGVSVSQLAAAVSQPEATIREWLAEAAEPNADDSPFAPDDS</sequence>
<comment type="caution">
    <text evidence="1">The sequence shown here is derived from an EMBL/GenBank/DDBJ whole genome shotgun (WGS) entry which is preliminary data.</text>
</comment>
<dbReference type="Proteomes" id="UP000194464">
    <property type="component" value="Unassembled WGS sequence"/>
</dbReference>
<organism evidence="1 2">
    <name type="scientific">Plantibacter elymi</name>
    <name type="common">nom. nud.</name>
    <dbReference type="NCBI Taxonomy" id="199708"/>
    <lineage>
        <taxon>Bacteria</taxon>
        <taxon>Bacillati</taxon>
        <taxon>Actinomycetota</taxon>
        <taxon>Actinomycetes</taxon>
        <taxon>Micrococcales</taxon>
        <taxon>Microbacteriaceae</taxon>
        <taxon>Plantibacter</taxon>
    </lineage>
</organism>
<evidence type="ECO:0000313" key="2">
    <source>
        <dbReference type="Proteomes" id="UP000194464"/>
    </source>
</evidence>
<evidence type="ECO:0000313" key="1">
    <source>
        <dbReference type="EMBL" id="SMQ58257.1"/>
    </source>
</evidence>
<dbReference type="RefSeq" id="WP_086472423.1">
    <property type="nucleotide sequence ID" value="NZ_FXWJ01000001.1"/>
</dbReference>
<dbReference type="EMBL" id="FXWJ01000001">
    <property type="protein sequence ID" value="SMQ58257.1"/>
    <property type="molecule type" value="Genomic_DNA"/>
</dbReference>
<proteinExistence type="predicted"/>
<keyword evidence="2" id="KW-1185">Reference proteome</keyword>
<reference evidence="1 2" key="1">
    <citation type="submission" date="2017-04" db="EMBL/GenBank/DDBJ databases">
        <authorList>
            <person name="Varghese N."/>
            <person name="Submissions S."/>
        </authorList>
    </citation>
    <scope>NUCLEOTIDE SEQUENCE [LARGE SCALE GENOMIC DNA]</scope>
    <source>
        <strain evidence="1 2">VKM Ac-1784</strain>
    </source>
</reference>
<accession>A0ABY1R9R1</accession>